<protein>
    <submittedName>
        <fullName evidence="2">Uncharacterized protein</fullName>
    </submittedName>
</protein>
<dbReference type="Proteomes" id="UP000239757">
    <property type="component" value="Unassembled WGS sequence"/>
</dbReference>
<evidence type="ECO:0000313" key="3">
    <source>
        <dbReference type="Proteomes" id="UP000239757"/>
    </source>
</evidence>
<reference evidence="2 3" key="1">
    <citation type="submission" date="2015-01" db="EMBL/GenBank/DDBJ databases">
        <title>Genome of allotetraploid Gossypium barbadense reveals genomic plasticity and fiber elongation in cotton evolution.</title>
        <authorList>
            <person name="Chen X."/>
            <person name="Liu X."/>
            <person name="Zhao B."/>
            <person name="Zheng H."/>
            <person name="Hu Y."/>
            <person name="Lu G."/>
            <person name="Yang C."/>
            <person name="Chen J."/>
            <person name="Shan C."/>
            <person name="Zhang L."/>
            <person name="Zhou Y."/>
            <person name="Wang L."/>
            <person name="Guo W."/>
            <person name="Bai Y."/>
            <person name="Ruan J."/>
            <person name="Shangguan X."/>
            <person name="Mao Y."/>
            <person name="Jiang J."/>
            <person name="Zhu Y."/>
            <person name="Lei J."/>
            <person name="Kang H."/>
            <person name="Chen S."/>
            <person name="He X."/>
            <person name="Wang R."/>
            <person name="Wang Y."/>
            <person name="Chen J."/>
            <person name="Wang L."/>
            <person name="Yu S."/>
            <person name="Wang B."/>
            <person name="Wei J."/>
            <person name="Song S."/>
            <person name="Lu X."/>
            <person name="Gao Z."/>
            <person name="Gu W."/>
            <person name="Deng X."/>
            <person name="Ma D."/>
            <person name="Wang S."/>
            <person name="Liang W."/>
            <person name="Fang L."/>
            <person name="Cai C."/>
            <person name="Zhu X."/>
            <person name="Zhou B."/>
            <person name="Zhang Y."/>
            <person name="Chen Z."/>
            <person name="Xu S."/>
            <person name="Zhu R."/>
            <person name="Wang S."/>
            <person name="Zhang T."/>
            <person name="Zhao G."/>
        </authorList>
    </citation>
    <scope>NUCLEOTIDE SEQUENCE [LARGE SCALE GENOMIC DNA]</scope>
    <source>
        <strain evidence="3">cv. Xinhai21</strain>
        <tissue evidence="2">Leaf</tissue>
    </source>
</reference>
<gene>
    <name evidence="2" type="ORF">GOBAR_AA19759</name>
</gene>
<proteinExistence type="predicted"/>
<evidence type="ECO:0000313" key="2">
    <source>
        <dbReference type="EMBL" id="PPS00903.1"/>
    </source>
</evidence>
<accession>A0A2P5XC37</accession>
<feature type="region of interest" description="Disordered" evidence="1">
    <location>
        <begin position="199"/>
        <end position="236"/>
    </location>
</feature>
<sequence>MSLKEVHEPFSSNSRGSIHDDRRLQIEELDEWRTHKSRTSEKLNLRQNELNTFPNQLKIRDRLLLEATDPHIVATTPNEEIPLTVLSIFPFGKVQVSHPKFCTFKVFHRDKAKHTGVWEKRTKPDTAMCTHTPKEHGRGLNVRRAQIQNLRITRAKIGEHGLVTWPCAPKSINTLHYSLSSPLKNPNPICHNSTRAPCHARTMSSSQGKKTTVPASKKTNRASSSAGPTTKIRHPLLQFPEGPKKKFFKYFGPDL</sequence>
<evidence type="ECO:0000256" key="1">
    <source>
        <dbReference type="SAM" id="MobiDB-lite"/>
    </source>
</evidence>
<feature type="compositionally biased region" description="Polar residues" evidence="1">
    <location>
        <begin position="202"/>
        <end position="214"/>
    </location>
</feature>
<dbReference type="EMBL" id="KZ665209">
    <property type="protein sequence ID" value="PPS00903.1"/>
    <property type="molecule type" value="Genomic_DNA"/>
</dbReference>
<organism evidence="2 3">
    <name type="scientific">Gossypium barbadense</name>
    <name type="common">Sea Island cotton</name>
    <name type="synonym">Hibiscus barbadensis</name>
    <dbReference type="NCBI Taxonomy" id="3634"/>
    <lineage>
        <taxon>Eukaryota</taxon>
        <taxon>Viridiplantae</taxon>
        <taxon>Streptophyta</taxon>
        <taxon>Embryophyta</taxon>
        <taxon>Tracheophyta</taxon>
        <taxon>Spermatophyta</taxon>
        <taxon>Magnoliopsida</taxon>
        <taxon>eudicotyledons</taxon>
        <taxon>Gunneridae</taxon>
        <taxon>Pentapetalae</taxon>
        <taxon>rosids</taxon>
        <taxon>malvids</taxon>
        <taxon>Malvales</taxon>
        <taxon>Malvaceae</taxon>
        <taxon>Malvoideae</taxon>
        <taxon>Gossypium</taxon>
    </lineage>
</organism>
<dbReference type="AlphaFoldDB" id="A0A2P5XC37"/>
<name>A0A2P5XC37_GOSBA</name>